<feature type="domain" description="DUF1980" evidence="3">
    <location>
        <begin position="8"/>
        <end position="118"/>
    </location>
</feature>
<evidence type="ECO:0000313" key="6">
    <source>
        <dbReference type="Proteomes" id="UP000295636"/>
    </source>
</evidence>
<dbReference type="InterPro" id="IPR015402">
    <property type="entry name" value="DUF1980"/>
</dbReference>
<feature type="domain" description="DUF1980" evidence="4">
    <location>
        <begin position="199"/>
        <end position="335"/>
    </location>
</feature>
<evidence type="ECO:0000313" key="5">
    <source>
        <dbReference type="EMBL" id="TDF98940.1"/>
    </source>
</evidence>
<dbReference type="AlphaFoldDB" id="A0A4R5KVG0"/>
<dbReference type="InterPro" id="IPR048493">
    <property type="entry name" value="DUF1980_N"/>
</dbReference>
<gene>
    <name evidence="5" type="ORF">E1757_08880</name>
</gene>
<dbReference type="OrthoDB" id="9770408at2"/>
<dbReference type="InterPro" id="IPR048447">
    <property type="entry name" value="DUF1980_C"/>
</dbReference>
<dbReference type="PANTHER" id="PTHR40047">
    <property type="entry name" value="UPF0703 PROTEIN YCGQ"/>
    <property type="match status" value="1"/>
</dbReference>
<reference evidence="5 6" key="1">
    <citation type="submission" date="2019-03" db="EMBL/GenBank/DDBJ databases">
        <title>This is whole genome sequence of Paenibacillus sp MS74 strain.</title>
        <authorList>
            <person name="Trinh H.N."/>
        </authorList>
    </citation>
    <scope>NUCLEOTIDE SEQUENCE [LARGE SCALE GENOMIC DNA]</scope>
    <source>
        <strain evidence="5 6">MS74</strain>
    </source>
</reference>
<dbReference type="Pfam" id="PF09323">
    <property type="entry name" value="DUF1980"/>
    <property type="match status" value="1"/>
</dbReference>
<feature type="compositionally biased region" description="Low complexity" evidence="1">
    <location>
        <begin position="143"/>
        <end position="164"/>
    </location>
</feature>
<proteinExistence type="predicted"/>
<accession>A0A4R5KVG0</accession>
<keyword evidence="2" id="KW-1133">Transmembrane helix</keyword>
<sequence>MYSLHYFIKAAVLFGFAMYIVHLVKTENILFYIAPRMIDYVKWSAVAFYAIAVYQVYLAIRAFLGSAAACDCDHDHTPSSSLLKNTVIYGLFFFPLLLGFLLPDSSMGSSLAAKKGMNLSSSANVKKDPAAAVPAAPSPASPAPSGSSPAAPGPGASGQAAPAPAQTPPPASSQPPAPDGSSGGIAAPSASGNLDDMFPSDKFTEHYAKYAKQLYKGSIIPVKEDLYIETLTTVDLYLDQFIGKKIEMTGFVYRQESMKDNQFVVGRFSIQCCSADASPFGVLVEYDRAKNFADDSWVTVTGSIQKTRFNDMDIMMIKVEKVVKAEPAKAQYVYPNPDFGS</sequence>
<dbReference type="InterPro" id="IPR052955">
    <property type="entry name" value="UPF0703_membrane_permease"/>
</dbReference>
<keyword evidence="2" id="KW-0472">Membrane</keyword>
<evidence type="ECO:0000256" key="1">
    <source>
        <dbReference type="SAM" id="MobiDB-lite"/>
    </source>
</evidence>
<evidence type="ECO:0000259" key="4">
    <source>
        <dbReference type="Pfam" id="PF21537"/>
    </source>
</evidence>
<feature type="transmembrane region" description="Helical" evidence="2">
    <location>
        <begin position="45"/>
        <end position="67"/>
    </location>
</feature>
<comment type="caution">
    <text evidence="5">The sequence shown here is derived from an EMBL/GenBank/DDBJ whole genome shotgun (WGS) entry which is preliminary data.</text>
</comment>
<dbReference type="PANTHER" id="PTHR40047:SF1">
    <property type="entry name" value="UPF0703 PROTEIN YCGQ"/>
    <property type="match status" value="1"/>
</dbReference>
<organism evidence="5 6">
    <name type="scientific">Paenibacillus piri</name>
    <dbReference type="NCBI Taxonomy" id="2547395"/>
    <lineage>
        <taxon>Bacteria</taxon>
        <taxon>Bacillati</taxon>
        <taxon>Bacillota</taxon>
        <taxon>Bacilli</taxon>
        <taxon>Bacillales</taxon>
        <taxon>Paenibacillaceae</taxon>
        <taxon>Paenibacillus</taxon>
    </lineage>
</organism>
<evidence type="ECO:0000256" key="2">
    <source>
        <dbReference type="SAM" id="Phobius"/>
    </source>
</evidence>
<dbReference type="Proteomes" id="UP000295636">
    <property type="component" value="Unassembled WGS sequence"/>
</dbReference>
<feature type="compositionally biased region" description="Pro residues" evidence="1">
    <location>
        <begin position="165"/>
        <end position="178"/>
    </location>
</feature>
<protein>
    <submittedName>
        <fullName evidence="5">TIGR03943 family protein</fullName>
    </submittedName>
</protein>
<keyword evidence="6" id="KW-1185">Reference proteome</keyword>
<evidence type="ECO:0000259" key="3">
    <source>
        <dbReference type="Pfam" id="PF09323"/>
    </source>
</evidence>
<feature type="transmembrane region" description="Helical" evidence="2">
    <location>
        <begin position="6"/>
        <end position="24"/>
    </location>
</feature>
<name>A0A4R5KVG0_9BACL</name>
<feature type="transmembrane region" description="Helical" evidence="2">
    <location>
        <begin position="87"/>
        <end position="105"/>
    </location>
</feature>
<dbReference type="NCBIfam" id="TIGR03943">
    <property type="entry name" value="TIGR03943 family putative permease subunit"/>
    <property type="match status" value="1"/>
</dbReference>
<feature type="region of interest" description="Disordered" evidence="1">
    <location>
        <begin position="130"/>
        <end position="193"/>
    </location>
</feature>
<dbReference type="Pfam" id="PF21537">
    <property type="entry name" value="DUF1980_C"/>
    <property type="match status" value="1"/>
</dbReference>
<dbReference type="EMBL" id="SMRT01000003">
    <property type="protein sequence ID" value="TDF98940.1"/>
    <property type="molecule type" value="Genomic_DNA"/>
</dbReference>
<keyword evidence="2" id="KW-0812">Transmembrane</keyword>